<comment type="caution">
    <text evidence="2">The sequence shown here is derived from an EMBL/GenBank/DDBJ whole genome shotgun (WGS) entry which is preliminary data.</text>
</comment>
<proteinExistence type="predicted"/>
<sequence length="156" mass="17261">MVSIAINDLENYKGVVIGHSPWTTISQDMINAFADATGDHQWIHVDVERAKRESPWKSPVAHGYLTASLIPMLNSQALKVTGTAATINYGLDKLRFPAAVKAGAEIRSKVELKDLTRVDDRRVLATYRTTIEIRGEGKPACVADNLAMYVLEPRKQ</sequence>
<dbReference type="Proteomes" id="UP000252995">
    <property type="component" value="Unassembled WGS sequence"/>
</dbReference>
<evidence type="ECO:0000259" key="1">
    <source>
        <dbReference type="Pfam" id="PF01575"/>
    </source>
</evidence>
<dbReference type="CDD" id="cd03450">
    <property type="entry name" value="NodN"/>
    <property type="match status" value="1"/>
</dbReference>
<evidence type="ECO:0000313" key="3">
    <source>
        <dbReference type="Proteomes" id="UP000252995"/>
    </source>
</evidence>
<reference evidence="2 3" key="1">
    <citation type="submission" date="2018-06" db="EMBL/GenBank/DDBJ databases">
        <title>Freshwater and sediment microbial communities from various areas in North America, analyzing microbe dynamics in response to fracking.</title>
        <authorList>
            <person name="Lamendella R."/>
        </authorList>
    </citation>
    <scope>NUCLEOTIDE SEQUENCE [LARGE SCALE GENOMIC DNA]</scope>
    <source>
        <strain evidence="2 3">114J</strain>
    </source>
</reference>
<dbReference type="PANTHER" id="PTHR42993:SF1">
    <property type="entry name" value="MAOC-LIKE DEHYDRATASE DOMAIN-CONTAINING PROTEIN"/>
    <property type="match status" value="1"/>
</dbReference>
<dbReference type="RefSeq" id="WP_113861887.1">
    <property type="nucleotide sequence ID" value="NZ_QNRO01000004.1"/>
</dbReference>
<dbReference type="AlphaFoldDB" id="A0A366GVX0"/>
<evidence type="ECO:0000313" key="2">
    <source>
        <dbReference type="EMBL" id="RBP32327.1"/>
    </source>
</evidence>
<dbReference type="InterPro" id="IPR039375">
    <property type="entry name" value="NodN-like"/>
</dbReference>
<dbReference type="InterPro" id="IPR029069">
    <property type="entry name" value="HotDog_dom_sf"/>
</dbReference>
<protein>
    <submittedName>
        <fullName evidence="2">Acyl dehydratase</fullName>
    </submittedName>
</protein>
<accession>A0A366GVX0</accession>
<feature type="domain" description="MaoC-like" evidence="1">
    <location>
        <begin position="16"/>
        <end position="127"/>
    </location>
</feature>
<organism evidence="2 3">
    <name type="scientific">Marinobacter pelagius</name>
    <dbReference type="NCBI Taxonomy" id="379482"/>
    <lineage>
        <taxon>Bacteria</taxon>
        <taxon>Pseudomonadati</taxon>
        <taxon>Pseudomonadota</taxon>
        <taxon>Gammaproteobacteria</taxon>
        <taxon>Pseudomonadales</taxon>
        <taxon>Marinobacteraceae</taxon>
        <taxon>Marinobacter</taxon>
    </lineage>
</organism>
<name>A0A366GVX0_9GAMM</name>
<gene>
    <name evidence="2" type="ORF">DET50_10496</name>
</gene>
<dbReference type="SUPFAM" id="SSF54637">
    <property type="entry name" value="Thioesterase/thiol ester dehydrase-isomerase"/>
    <property type="match status" value="1"/>
</dbReference>
<dbReference type="EMBL" id="QNRO01000004">
    <property type="protein sequence ID" value="RBP32327.1"/>
    <property type="molecule type" value="Genomic_DNA"/>
</dbReference>
<dbReference type="Pfam" id="PF01575">
    <property type="entry name" value="MaoC_dehydratas"/>
    <property type="match status" value="1"/>
</dbReference>
<dbReference type="STRING" id="379482.SAMN04487961_0375"/>
<dbReference type="InterPro" id="IPR002539">
    <property type="entry name" value="MaoC-like_dom"/>
</dbReference>
<dbReference type="Gene3D" id="3.10.129.10">
    <property type="entry name" value="Hotdog Thioesterase"/>
    <property type="match status" value="1"/>
</dbReference>
<dbReference type="OrthoDB" id="9801735at2"/>
<dbReference type="PANTHER" id="PTHR42993">
    <property type="entry name" value="MAOC-LIKE DEHYDRATASE DOMAIN-CONTAINING PROTEIN"/>
    <property type="match status" value="1"/>
</dbReference>